<reference evidence="3" key="1">
    <citation type="submission" date="2016-09" db="EMBL/GenBank/DDBJ databases">
        <authorList>
            <person name="Varghese N."/>
            <person name="Submissions S."/>
        </authorList>
    </citation>
    <scope>NUCLEOTIDE SEQUENCE [LARGE SCALE GENOMIC DNA]</scope>
    <source>
        <strain evidence="3">S5</strain>
    </source>
</reference>
<evidence type="ECO:0000313" key="2">
    <source>
        <dbReference type="EMBL" id="SDC60791.1"/>
    </source>
</evidence>
<gene>
    <name evidence="2" type="ORF">SAMN05421734_11317</name>
</gene>
<organism evidence="2 3">
    <name type="scientific">Pelagirhabdus alkalitolerans</name>
    <dbReference type="NCBI Taxonomy" id="1612202"/>
    <lineage>
        <taxon>Bacteria</taxon>
        <taxon>Bacillati</taxon>
        <taxon>Bacillota</taxon>
        <taxon>Bacilli</taxon>
        <taxon>Bacillales</taxon>
        <taxon>Bacillaceae</taxon>
        <taxon>Pelagirhabdus</taxon>
    </lineage>
</organism>
<name>A0A1G6MZE4_9BACI</name>
<evidence type="ECO:0000313" key="3">
    <source>
        <dbReference type="Proteomes" id="UP000242949"/>
    </source>
</evidence>
<keyword evidence="1" id="KW-0812">Transmembrane</keyword>
<proteinExistence type="predicted"/>
<accession>A0A1G6MZE4</accession>
<dbReference type="RefSeq" id="WP_090797185.1">
    <property type="nucleotide sequence ID" value="NZ_FMYI01000013.1"/>
</dbReference>
<dbReference type="EMBL" id="FMYI01000013">
    <property type="protein sequence ID" value="SDC60791.1"/>
    <property type="molecule type" value="Genomic_DNA"/>
</dbReference>
<keyword evidence="1" id="KW-0472">Membrane</keyword>
<sequence length="71" mass="8570">MGDLIFITIVLFLIYLIYSIRKFAKKQEKKMEHAQNDYNKTIEESHENVQIQRDILQELKEIRKSIDNKTD</sequence>
<feature type="transmembrane region" description="Helical" evidence="1">
    <location>
        <begin position="6"/>
        <end position="24"/>
    </location>
</feature>
<evidence type="ECO:0000256" key="1">
    <source>
        <dbReference type="SAM" id="Phobius"/>
    </source>
</evidence>
<keyword evidence="3" id="KW-1185">Reference proteome</keyword>
<dbReference type="AlphaFoldDB" id="A0A1G6MZE4"/>
<protein>
    <recommendedName>
        <fullName evidence="4">BhlA holin family protein</fullName>
    </recommendedName>
</protein>
<evidence type="ECO:0008006" key="4">
    <source>
        <dbReference type="Google" id="ProtNLM"/>
    </source>
</evidence>
<dbReference type="Proteomes" id="UP000242949">
    <property type="component" value="Unassembled WGS sequence"/>
</dbReference>
<keyword evidence="1" id="KW-1133">Transmembrane helix</keyword>